<gene>
    <name evidence="2" type="ORF">A2U01_0007189</name>
</gene>
<dbReference type="Pfam" id="PF03372">
    <property type="entry name" value="Exo_endo_phos"/>
    <property type="match status" value="1"/>
</dbReference>
<accession>A0A392MJ98</accession>
<dbReference type="PANTHER" id="PTHR35218:SF9">
    <property type="entry name" value="ENDONUCLEASE_EXONUCLEASE_PHOSPHATASE DOMAIN-CONTAINING PROTEIN"/>
    <property type="match status" value="1"/>
</dbReference>
<dbReference type="InterPro" id="IPR005135">
    <property type="entry name" value="Endo/exonuclease/phosphatase"/>
</dbReference>
<dbReference type="Proteomes" id="UP000265520">
    <property type="component" value="Unassembled WGS sequence"/>
</dbReference>
<dbReference type="AlphaFoldDB" id="A0A392MJ98"/>
<evidence type="ECO:0000259" key="1">
    <source>
        <dbReference type="Pfam" id="PF03372"/>
    </source>
</evidence>
<name>A0A392MJ98_9FABA</name>
<feature type="domain" description="Endonuclease/exonuclease/phosphatase" evidence="1">
    <location>
        <begin position="13"/>
        <end position="114"/>
    </location>
</feature>
<keyword evidence="2" id="KW-0269">Exonuclease</keyword>
<comment type="caution">
    <text evidence="2">The sequence shown here is derived from an EMBL/GenBank/DDBJ whole genome shotgun (WGS) entry which is preliminary data.</text>
</comment>
<dbReference type="Gene3D" id="3.60.10.10">
    <property type="entry name" value="Endonuclease/exonuclease/phosphatase"/>
    <property type="match status" value="1"/>
</dbReference>
<evidence type="ECO:0000313" key="3">
    <source>
        <dbReference type="Proteomes" id="UP000265520"/>
    </source>
</evidence>
<dbReference type="EMBL" id="LXQA010010154">
    <property type="protein sequence ID" value="MCH86334.1"/>
    <property type="molecule type" value="Genomic_DNA"/>
</dbReference>
<dbReference type="SUPFAM" id="SSF56219">
    <property type="entry name" value="DNase I-like"/>
    <property type="match status" value="1"/>
</dbReference>
<dbReference type="PANTHER" id="PTHR35218">
    <property type="entry name" value="RNASE H DOMAIN-CONTAINING PROTEIN"/>
    <property type="match status" value="1"/>
</dbReference>
<keyword evidence="2" id="KW-0378">Hydrolase</keyword>
<keyword evidence="3" id="KW-1185">Reference proteome</keyword>
<dbReference type="InterPro" id="IPR036691">
    <property type="entry name" value="Endo/exonu/phosph_ase_sf"/>
</dbReference>
<proteinExistence type="predicted"/>
<protein>
    <submittedName>
        <fullName evidence="2">Endonuclease/exonuclease/phosphatase family protein</fullName>
    </submittedName>
</protein>
<dbReference type="GO" id="GO:0004527">
    <property type="term" value="F:exonuclease activity"/>
    <property type="evidence" value="ECO:0007669"/>
    <property type="project" value="UniProtKB-KW"/>
</dbReference>
<keyword evidence="2" id="KW-0540">Nuclease</keyword>
<evidence type="ECO:0000313" key="2">
    <source>
        <dbReference type="EMBL" id="MCH86334.1"/>
    </source>
</evidence>
<keyword evidence="2" id="KW-0255">Endonuclease</keyword>
<dbReference type="GO" id="GO:0004519">
    <property type="term" value="F:endonuclease activity"/>
    <property type="evidence" value="ECO:0007669"/>
    <property type="project" value="UniProtKB-KW"/>
</dbReference>
<organism evidence="2 3">
    <name type="scientific">Trifolium medium</name>
    <dbReference type="NCBI Taxonomy" id="97028"/>
    <lineage>
        <taxon>Eukaryota</taxon>
        <taxon>Viridiplantae</taxon>
        <taxon>Streptophyta</taxon>
        <taxon>Embryophyta</taxon>
        <taxon>Tracheophyta</taxon>
        <taxon>Spermatophyta</taxon>
        <taxon>Magnoliopsida</taxon>
        <taxon>eudicotyledons</taxon>
        <taxon>Gunneridae</taxon>
        <taxon>Pentapetalae</taxon>
        <taxon>rosids</taxon>
        <taxon>fabids</taxon>
        <taxon>Fabales</taxon>
        <taxon>Fabaceae</taxon>
        <taxon>Papilionoideae</taxon>
        <taxon>50 kb inversion clade</taxon>
        <taxon>NPAAA clade</taxon>
        <taxon>Hologalegina</taxon>
        <taxon>IRL clade</taxon>
        <taxon>Trifolieae</taxon>
        <taxon>Trifolium</taxon>
    </lineage>
</organism>
<reference evidence="2 3" key="1">
    <citation type="journal article" date="2018" name="Front. Plant Sci.">
        <title>Red Clover (Trifolium pratense) and Zigzag Clover (T. medium) - A Picture of Genomic Similarities and Differences.</title>
        <authorList>
            <person name="Dluhosova J."/>
            <person name="Istvanek J."/>
            <person name="Nedelnik J."/>
            <person name="Repkova J."/>
        </authorList>
    </citation>
    <scope>NUCLEOTIDE SEQUENCE [LARGE SCALE GENOMIC DNA]</scope>
    <source>
        <strain evidence="3">cv. 10/8</strain>
        <tissue evidence="2">Leaf</tissue>
    </source>
</reference>
<sequence>MKLGFDNAFAVDRIGRSGGLAILWRRKAECQIITYSQNFINVEIKYDSGRLWRFTGFYGYPEHDRRRESWDLLRSLAHDTSLPWCVMGDFNDMLSADDKRGGIPQPNWLLRVKAVEQVTPQRKGWTEL</sequence>